<dbReference type="OMA" id="HAGIYPP"/>
<feature type="compositionally biased region" description="Basic and acidic residues" evidence="1">
    <location>
        <begin position="92"/>
        <end position="112"/>
    </location>
</feature>
<keyword evidence="3" id="KW-1185">Reference proteome</keyword>
<dbReference type="OrthoDB" id="2434934at2759"/>
<dbReference type="AlphaFoldDB" id="A0A1M2VNZ9"/>
<feature type="compositionally biased region" description="Low complexity" evidence="1">
    <location>
        <begin position="32"/>
        <end position="41"/>
    </location>
</feature>
<feature type="region of interest" description="Disordered" evidence="1">
    <location>
        <begin position="146"/>
        <end position="166"/>
    </location>
</feature>
<dbReference type="EMBL" id="MNAD01000948">
    <property type="protein sequence ID" value="OJT09325.1"/>
    <property type="molecule type" value="Genomic_DNA"/>
</dbReference>
<organism evidence="2 3">
    <name type="scientific">Trametes pubescens</name>
    <name type="common">White-rot fungus</name>
    <dbReference type="NCBI Taxonomy" id="154538"/>
    <lineage>
        <taxon>Eukaryota</taxon>
        <taxon>Fungi</taxon>
        <taxon>Dikarya</taxon>
        <taxon>Basidiomycota</taxon>
        <taxon>Agaricomycotina</taxon>
        <taxon>Agaricomycetes</taxon>
        <taxon>Polyporales</taxon>
        <taxon>Polyporaceae</taxon>
        <taxon>Trametes</taxon>
    </lineage>
</organism>
<feature type="region of interest" description="Disordered" evidence="1">
    <location>
        <begin position="461"/>
        <end position="510"/>
    </location>
</feature>
<feature type="non-terminal residue" evidence="2">
    <location>
        <position position="1"/>
    </location>
</feature>
<protein>
    <submittedName>
        <fullName evidence="2">Uncharacterized protein</fullName>
    </submittedName>
</protein>
<accession>A0A1M2VNZ9</accession>
<feature type="compositionally biased region" description="Low complexity" evidence="1">
    <location>
        <begin position="491"/>
        <end position="510"/>
    </location>
</feature>
<gene>
    <name evidence="2" type="ORF">TRAPUB_14233</name>
</gene>
<reference evidence="2 3" key="1">
    <citation type="submission" date="2016-10" db="EMBL/GenBank/DDBJ databases">
        <title>Genome sequence of the basidiomycete white-rot fungus Trametes pubescens.</title>
        <authorList>
            <person name="Makela M.R."/>
            <person name="Granchi Z."/>
            <person name="Peng M."/>
            <person name="De Vries R.P."/>
            <person name="Grigoriev I."/>
            <person name="Riley R."/>
            <person name="Hilden K."/>
        </authorList>
    </citation>
    <scope>NUCLEOTIDE SEQUENCE [LARGE SCALE GENOMIC DNA]</scope>
    <source>
        <strain evidence="2 3">FBCC735</strain>
    </source>
</reference>
<name>A0A1M2VNZ9_TRAPU</name>
<dbReference type="Proteomes" id="UP000184267">
    <property type="component" value="Unassembled WGS sequence"/>
</dbReference>
<proteinExistence type="predicted"/>
<feature type="region of interest" description="Disordered" evidence="1">
    <location>
        <begin position="1"/>
        <end position="112"/>
    </location>
</feature>
<evidence type="ECO:0000256" key="1">
    <source>
        <dbReference type="SAM" id="MobiDB-lite"/>
    </source>
</evidence>
<feature type="region of interest" description="Disordered" evidence="1">
    <location>
        <begin position="243"/>
        <end position="262"/>
    </location>
</feature>
<evidence type="ECO:0000313" key="2">
    <source>
        <dbReference type="EMBL" id="OJT09325.1"/>
    </source>
</evidence>
<feature type="compositionally biased region" description="Low complexity" evidence="1">
    <location>
        <begin position="243"/>
        <end position="257"/>
    </location>
</feature>
<feature type="compositionally biased region" description="Polar residues" evidence="1">
    <location>
        <begin position="53"/>
        <end position="76"/>
    </location>
</feature>
<comment type="caution">
    <text evidence="2">The sequence shown here is derived from an EMBL/GenBank/DDBJ whole genome shotgun (WGS) entry which is preliminary data.</text>
</comment>
<evidence type="ECO:0000313" key="3">
    <source>
        <dbReference type="Proteomes" id="UP000184267"/>
    </source>
</evidence>
<sequence>QGTEISTAPTSSEPSQGTTTTPESTSIPAEQPSPDTSVPSHPSVPPSPKEVSGTTAAPTQLPSNEGVSPLQGPSSRSQKRFSWRSLVQPRGGQDRKSSLPPPREEAAEKATARQEYIERKMVRTRSEQRAHASALVGRELIVGPFATPTAAPPKSEKVSASGQTSLHKMRKVKSQLLEPKTAQKILTQLRALPTSDAPIVVGKTGAGKSVTSLPRGPIHAVCLPCTDTEAHEKHFSRLDKLQAAAPAPQATPSNASPKAKERSLDLSAVASAAEEISSVTATSFEKLKEVLADLNLVSLITAPDLGLGHPATGPGLFSGALPSAEAIVDGIEQMTPQLLALGYATGQSILPSHAGIYPPTDRMSVITYWWGLEVVMPEPSMKYLSNVPSIAHTAINFLTALAVANGGVSEILPFVRYISQYLDAEWRMIQQADQGQGVVCAATWIMPAALVPRAWDFPQPPVPSVQPAAPDDGDKTAVPPVSGTTPAATYGSSVPGSSSPTLLTPPLQIK</sequence>
<feature type="compositionally biased region" description="Polar residues" evidence="1">
    <location>
        <begin position="1"/>
        <end position="28"/>
    </location>
</feature>